<dbReference type="EMBL" id="JBFOLJ010000012">
    <property type="protein sequence ID" value="KAL2489274.1"/>
    <property type="molecule type" value="Genomic_DNA"/>
</dbReference>
<proteinExistence type="predicted"/>
<organism evidence="3 4">
    <name type="scientific">Forsythia ovata</name>
    <dbReference type="NCBI Taxonomy" id="205694"/>
    <lineage>
        <taxon>Eukaryota</taxon>
        <taxon>Viridiplantae</taxon>
        <taxon>Streptophyta</taxon>
        <taxon>Embryophyta</taxon>
        <taxon>Tracheophyta</taxon>
        <taxon>Spermatophyta</taxon>
        <taxon>Magnoliopsida</taxon>
        <taxon>eudicotyledons</taxon>
        <taxon>Gunneridae</taxon>
        <taxon>Pentapetalae</taxon>
        <taxon>asterids</taxon>
        <taxon>lamiids</taxon>
        <taxon>Lamiales</taxon>
        <taxon>Oleaceae</taxon>
        <taxon>Forsythieae</taxon>
        <taxon>Forsythia</taxon>
    </lineage>
</organism>
<name>A0ABD1RLJ7_9LAMI</name>
<evidence type="ECO:0000256" key="2">
    <source>
        <dbReference type="SAM" id="SignalP"/>
    </source>
</evidence>
<feature type="compositionally biased region" description="Polar residues" evidence="1">
    <location>
        <begin position="117"/>
        <end position="126"/>
    </location>
</feature>
<feature type="chain" id="PRO_5044857516" evidence="2">
    <location>
        <begin position="20"/>
        <end position="146"/>
    </location>
</feature>
<feature type="signal peptide" evidence="2">
    <location>
        <begin position="1"/>
        <end position="19"/>
    </location>
</feature>
<protein>
    <submittedName>
        <fullName evidence="3">Uncharacterized protein</fullName>
    </submittedName>
</protein>
<feature type="compositionally biased region" description="Basic and acidic residues" evidence="1">
    <location>
        <begin position="133"/>
        <end position="146"/>
    </location>
</feature>
<reference evidence="4" key="1">
    <citation type="submission" date="2024-07" db="EMBL/GenBank/DDBJ databases">
        <title>Two chromosome-level genome assemblies of Korean endemic species Abeliophyllum distichum and Forsythia ovata (Oleaceae).</title>
        <authorList>
            <person name="Jang H."/>
        </authorList>
    </citation>
    <scope>NUCLEOTIDE SEQUENCE [LARGE SCALE GENOMIC DNA]</scope>
</reference>
<accession>A0ABD1RLJ7</accession>
<keyword evidence="2" id="KW-0732">Signal</keyword>
<evidence type="ECO:0000313" key="3">
    <source>
        <dbReference type="EMBL" id="KAL2489274.1"/>
    </source>
</evidence>
<gene>
    <name evidence="3" type="ORF">Fot_42566</name>
</gene>
<sequence>MASQPESSCSLMFTCLISAICLVEEVTLLSHEEPESPINKWTIGSSLARRAAENPALTPALATETNRLIRQVLTHLVEQGSHCHNMKEKKKLMKSSGLKANLNGDGQTVKNAVECSPQPSGWQEISSVLGGNREQKEKWGRRRSDA</sequence>
<evidence type="ECO:0000256" key="1">
    <source>
        <dbReference type="SAM" id="MobiDB-lite"/>
    </source>
</evidence>
<dbReference type="AlphaFoldDB" id="A0ABD1RLJ7"/>
<dbReference type="Proteomes" id="UP001604277">
    <property type="component" value="Unassembled WGS sequence"/>
</dbReference>
<evidence type="ECO:0000313" key="4">
    <source>
        <dbReference type="Proteomes" id="UP001604277"/>
    </source>
</evidence>
<feature type="region of interest" description="Disordered" evidence="1">
    <location>
        <begin position="114"/>
        <end position="146"/>
    </location>
</feature>
<comment type="caution">
    <text evidence="3">The sequence shown here is derived from an EMBL/GenBank/DDBJ whole genome shotgun (WGS) entry which is preliminary data.</text>
</comment>
<keyword evidence="4" id="KW-1185">Reference proteome</keyword>